<keyword evidence="1" id="KW-0175">Coiled coil</keyword>
<proteinExistence type="predicted"/>
<reference evidence="3" key="1">
    <citation type="submission" date="2020-05" db="EMBL/GenBank/DDBJ databases">
        <authorList>
            <person name="Chiriac C."/>
            <person name="Salcher M."/>
            <person name="Ghai R."/>
            <person name="Kavagutti S V."/>
        </authorList>
    </citation>
    <scope>NUCLEOTIDE SEQUENCE</scope>
</reference>
<feature type="transmembrane region" description="Helical" evidence="2">
    <location>
        <begin position="261"/>
        <end position="279"/>
    </location>
</feature>
<dbReference type="AlphaFoldDB" id="A0A6J6QIC0"/>
<dbReference type="EMBL" id="CAEZXP010000010">
    <property type="protein sequence ID" value="CAB4710292.1"/>
    <property type="molecule type" value="Genomic_DNA"/>
</dbReference>
<keyword evidence="2" id="KW-0812">Transmembrane</keyword>
<feature type="coiled-coil region" evidence="1">
    <location>
        <begin position="166"/>
        <end position="193"/>
    </location>
</feature>
<keyword evidence="2" id="KW-0472">Membrane</keyword>
<accession>A0A6J6QIC0</accession>
<protein>
    <submittedName>
        <fullName evidence="3">Unannotated protein</fullName>
    </submittedName>
</protein>
<organism evidence="3">
    <name type="scientific">freshwater metagenome</name>
    <dbReference type="NCBI Taxonomy" id="449393"/>
    <lineage>
        <taxon>unclassified sequences</taxon>
        <taxon>metagenomes</taxon>
        <taxon>ecological metagenomes</taxon>
    </lineage>
</organism>
<gene>
    <name evidence="3" type="ORF">UFOPK2399_01954</name>
</gene>
<evidence type="ECO:0000313" key="3">
    <source>
        <dbReference type="EMBL" id="CAB4710292.1"/>
    </source>
</evidence>
<evidence type="ECO:0000256" key="2">
    <source>
        <dbReference type="SAM" id="Phobius"/>
    </source>
</evidence>
<name>A0A6J6QIC0_9ZZZZ</name>
<keyword evidence="2" id="KW-1133">Transmembrane helix</keyword>
<evidence type="ECO:0000256" key="1">
    <source>
        <dbReference type="SAM" id="Coils"/>
    </source>
</evidence>
<feature type="transmembrane region" description="Helical" evidence="2">
    <location>
        <begin position="27"/>
        <end position="46"/>
    </location>
</feature>
<sequence>MSLLSSSSEAERDVDLGRWKRAITLRWWLPVGGAIAGIVLGAVLAFSGGSLFQASVLIIPGQPFTPNGGTPVLTYQASPRAIQELVTSEEALKAAADAGGVPANAYRGRISVTTVTTGITSTATRGANLIKIVVQGKKQKATQLAANTLADYVVSHTTSSYIRKVIATYKADLASYKSQLDALSLRLEALNSAIKTEKLAPLDQLVLVSQIDNAEQRQGTLIDSQSLTQELLALAENVSITQVLNQGVAVKAAARSSRNSMLIGLLLGLIIGSVAAVVADSRGARPRTA</sequence>